<dbReference type="GO" id="GO:0003677">
    <property type="term" value="F:DNA binding"/>
    <property type="evidence" value="ECO:0007669"/>
    <property type="project" value="UniProtKB-KW"/>
</dbReference>
<dbReference type="InterPro" id="IPR000792">
    <property type="entry name" value="Tscrpt_reg_LuxR_C"/>
</dbReference>
<feature type="domain" description="Response regulatory" evidence="6">
    <location>
        <begin position="6"/>
        <end position="118"/>
    </location>
</feature>
<dbReference type="InterPro" id="IPR001789">
    <property type="entry name" value="Sig_transdc_resp-reg_receiver"/>
</dbReference>
<dbReference type="InterPro" id="IPR011006">
    <property type="entry name" value="CheY-like_superfamily"/>
</dbReference>
<dbReference type="PROSITE" id="PS50043">
    <property type="entry name" value="HTH_LUXR_2"/>
    <property type="match status" value="1"/>
</dbReference>
<reference evidence="7 8" key="1">
    <citation type="submission" date="2018-08" db="EMBL/GenBank/DDBJ databases">
        <title>Altererythrobacter sp.Ery1 and Ery12, the genome sequencing of novel strains in genus Alterythrobacter.</title>
        <authorList>
            <person name="Cheng H."/>
            <person name="Wu Y.-H."/>
            <person name="Fang C."/>
            <person name="Xu X.-W."/>
        </authorList>
    </citation>
    <scope>NUCLEOTIDE SEQUENCE [LARGE SCALE GENOMIC DNA]</scope>
    <source>
        <strain evidence="7 8">Ery1</strain>
    </source>
</reference>
<dbReference type="AlphaFoldDB" id="A0A418NEN3"/>
<accession>A0A418NEN3</accession>
<keyword evidence="3" id="KW-0804">Transcription</keyword>
<dbReference type="SUPFAM" id="SSF46894">
    <property type="entry name" value="C-terminal effector domain of the bipartite response regulators"/>
    <property type="match status" value="1"/>
</dbReference>
<dbReference type="Gene3D" id="1.10.10.10">
    <property type="entry name" value="Winged helix-like DNA-binding domain superfamily/Winged helix DNA-binding domain"/>
    <property type="match status" value="1"/>
</dbReference>
<proteinExistence type="predicted"/>
<dbReference type="PANTHER" id="PTHR44688:SF16">
    <property type="entry name" value="DNA-BINDING TRANSCRIPTIONAL ACTIVATOR DEVR_DOSR"/>
    <property type="match status" value="1"/>
</dbReference>
<dbReference type="SMART" id="SM00421">
    <property type="entry name" value="HTH_LUXR"/>
    <property type="match status" value="1"/>
</dbReference>
<organism evidence="7 8">
    <name type="scientific">Pelagerythrobacter aerophilus</name>
    <dbReference type="NCBI Taxonomy" id="2306995"/>
    <lineage>
        <taxon>Bacteria</taxon>
        <taxon>Pseudomonadati</taxon>
        <taxon>Pseudomonadota</taxon>
        <taxon>Alphaproteobacteria</taxon>
        <taxon>Sphingomonadales</taxon>
        <taxon>Erythrobacteraceae</taxon>
        <taxon>Pelagerythrobacter</taxon>
    </lineage>
</organism>
<dbReference type="EMBL" id="QXFK01000018">
    <property type="protein sequence ID" value="RIV76795.1"/>
    <property type="molecule type" value="Genomic_DNA"/>
</dbReference>
<keyword evidence="2" id="KW-0238">DNA-binding</keyword>
<dbReference type="PROSITE" id="PS50110">
    <property type="entry name" value="RESPONSE_REGULATORY"/>
    <property type="match status" value="1"/>
</dbReference>
<name>A0A418NEN3_9SPHN</name>
<dbReference type="OrthoDB" id="9782655at2"/>
<evidence type="ECO:0000313" key="7">
    <source>
        <dbReference type="EMBL" id="RIV76795.1"/>
    </source>
</evidence>
<keyword evidence="1" id="KW-0805">Transcription regulation</keyword>
<dbReference type="PROSITE" id="PS00622">
    <property type="entry name" value="HTH_LUXR_1"/>
    <property type="match status" value="1"/>
</dbReference>
<evidence type="ECO:0000259" key="5">
    <source>
        <dbReference type="PROSITE" id="PS50043"/>
    </source>
</evidence>
<gene>
    <name evidence="7" type="ORF">D2V04_11580</name>
</gene>
<dbReference type="PRINTS" id="PR00038">
    <property type="entry name" value="HTHLUXR"/>
</dbReference>
<protein>
    <submittedName>
        <fullName evidence="7">Helix-turn-helix transcriptional regulator</fullName>
    </submittedName>
</protein>
<dbReference type="GO" id="GO:0006355">
    <property type="term" value="P:regulation of DNA-templated transcription"/>
    <property type="evidence" value="ECO:0007669"/>
    <property type="project" value="InterPro"/>
</dbReference>
<sequence>MAGQQIIHIVEPEDDLRAQIARAAAALDHRPEVYAAIDEVADLQPDRGLLLVRDCDRWGGIAEGIRRLTRQSVWLPVIATAVEPETARVVAAIRGGAFDYLDLPVTRETLADAIDRAAAGAPDHAATQRRLAEARRHIGGLTRREREVLDLLTDGLSNKAIARELAISPRTVEIHRANMMAKLGARHPADAVRIRLDARK</sequence>
<evidence type="ECO:0000256" key="1">
    <source>
        <dbReference type="ARBA" id="ARBA00023015"/>
    </source>
</evidence>
<dbReference type="PANTHER" id="PTHR44688">
    <property type="entry name" value="DNA-BINDING TRANSCRIPTIONAL ACTIVATOR DEVR_DOSR"/>
    <property type="match status" value="1"/>
</dbReference>
<evidence type="ECO:0000256" key="4">
    <source>
        <dbReference type="PROSITE-ProRule" id="PRU00169"/>
    </source>
</evidence>
<dbReference type="Pfam" id="PF00196">
    <property type="entry name" value="GerE"/>
    <property type="match status" value="1"/>
</dbReference>
<comment type="caution">
    <text evidence="7">The sequence shown here is derived from an EMBL/GenBank/DDBJ whole genome shotgun (WGS) entry which is preliminary data.</text>
</comment>
<dbReference type="InterPro" id="IPR016032">
    <property type="entry name" value="Sig_transdc_resp-reg_C-effctor"/>
</dbReference>
<dbReference type="Proteomes" id="UP000285092">
    <property type="component" value="Unassembled WGS sequence"/>
</dbReference>
<dbReference type="RefSeq" id="WP_119513853.1">
    <property type="nucleotide sequence ID" value="NZ_QXFK01000018.1"/>
</dbReference>
<evidence type="ECO:0000256" key="3">
    <source>
        <dbReference type="ARBA" id="ARBA00023163"/>
    </source>
</evidence>
<dbReference type="Gene3D" id="3.40.50.2300">
    <property type="match status" value="1"/>
</dbReference>
<dbReference type="SUPFAM" id="SSF52172">
    <property type="entry name" value="CheY-like"/>
    <property type="match status" value="1"/>
</dbReference>
<evidence type="ECO:0000256" key="2">
    <source>
        <dbReference type="ARBA" id="ARBA00023125"/>
    </source>
</evidence>
<dbReference type="GO" id="GO:0000160">
    <property type="term" value="P:phosphorelay signal transduction system"/>
    <property type="evidence" value="ECO:0007669"/>
    <property type="project" value="InterPro"/>
</dbReference>
<keyword evidence="8" id="KW-1185">Reference proteome</keyword>
<dbReference type="InterPro" id="IPR036388">
    <property type="entry name" value="WH-like_DNA-bd_sf"/>
</dbReference>
<comment type="caution">
    <text evidence="4">Lacks conserved residue(s) required for the propagation of feature annotation.</text>
</comment>
<evidence type="ECO:0000313" key="8">
    <source>
        <dbReference type="Proteomes" id="UP000285092"/>
    </source>
</evidence>
<feature type="domain" description="HTH luxR-type" evidence="5">
    <location>
        <begin position="134"/>
        <end position="199"/>
    </location>
</feature>
<evidence type="ECO:0000259" key="6">
    <source>
        <dbReference type="PROSITE" id="PS50110"/>
    </source>
</evidence>
<dbReference type="CDD" id="cd06170">
    <property type="entry name" value="LuxR_C_like"/>
    <property type="match status" value="1"/>
</dbReference>